<evidence type="ECO:0000313" key="6">
    <source>
        <dbReference type="Proteomes" id="UP000823927"/>
    </source>
</evidence>
<evidence type="ECO:0000256" key="3">
    <source>
        <dbReference type="ARBA" id="ARBA00023163"/>
    </source>
</evidence>
<dbReference type="InterPro" id="IPR014710">
    <property type="entry name" value="RmlC-like_jellyroll"/>
</dbReference>
<dbReference type="InterPro" id="IPR018060">
    <property type="entry name" value="HTH_AraC"/>
</dbReference>
<dbReference type="GO" id="GO:0043565">
    <property type="term" value="F:sequence-specific DNA binding"/>
    <property type="evidence" value="ECO:0007669"/>
    <property type="project" value="InterPro"/>
</dbReference>
<dbReference type="PANTHER" id="PTHR43280">
    <property type="entry name" value="ARAC-FAMILY TRANSCRIPTIONAL REGULATOR"/>
    <property type="match status" value="1"/>
</dbReference>
<feature type="domain" description="HTH araC/xylS-type" evidence="4">
    <location>
        <begin position="187"/>
        <end position="284"/>
    </location>
</feature>
<keyword evidence="1" id="KW-0805">Transcription regulation</keyword>
<dbReference type="AlphaFoldDB" id="A0A9D1JRY6"/>
<dbReference type="InterPro" id="IPR037923">
    <property type="entry name" value="HTH-like"/>
</dbReference>
<dbReference type="PRINTS" id="PR00032">
    <property type="entry name" value="HTHARAC"/>
</dbReference>
<reference evidence="5" key="2">
    <citation type="journal article" date="2021" name="PeerJ">
        <title>Extensive microbial diversity within the chicken gut microbiome revealed by metagenomics and culture.</title>
        <authorList>
            <person name="Gilroy R."/>
            <person name="Ravi A."/>
            <person name="Getino M."/>
            <person name="Pursley I."/>
            <person name="Horton D.L."/>
            <person name="Alikhan N.F."/>
            <person name="Baker D."/>
            <person name="Gharbi K."/>
            <person name="Hall N."/>
            <person name="Watson M."/>
            <person name="Adriaenssens E.M."/>
            <person name="Foster-Nyarko E."/>
            <person name="Jarju S."/>
            <person name="Secka A."/>
            <person name="Antonio M."/>
            <person name="Oren A."/>
            <person name="Chaudhuri R.R."/>
            <person name="La Ragione R."/>
            <person name="Hildebrand F."/>
            <person name="Pallen M.J."/>
        </authorList>
    </citation>
    <scope>NUCLEOTIDE SEQUENCE</scope>
    <source>
        <strain evidence="5">CHK178-757</strain>
    </source>
</reference>
<dbReference type="GO" id="GO:0003700">
    <property type="term" value="F:DNA-binding transcription factor activity"/>
    <property type="evidence" value="ECO:0007669"/>
    <property type="project" value="InterPro"/>
</dbReference>
<dbReference type="SMART" id="SM00342">
    <property type="entry name" value="HTH_ARAC"/>
    <property type="match status" value="1"/>
</dbReference>
<dbReference type="Pfam" id="PF12833">
    <property type="entry name" value="HTH_18"/>
    <property type="match status" value="1"/>
</dbReference>
<dbReference type="PANTHER" id="PTHR43280:SF34">
    <property type="entry name" value="ARAC-FAMILY TRANSCRIPTIONAL REGULATOR"/>
    <property type="match status" value="1"/>
</dbReference>
<accession>A0A9D1JRY6</accession>
<organism evidence="5 6">
    <name type="scientific">Candidatus Scybalocola faecigallinarum</name>
    <dbReference type="NCBI Taxonomy" id="2840941"/>
    <lineage>
        <taxon>Bacteria</taxon>
        <taxon>Bacillati</taxon>
        <taxon>Bacillota</taxon>
        <taxon>Clostridia</taxon>
        <taxon>Lachnospirales</taxon>
        <taxon>Lachnospiraceae</taxon>
        <taxon>Lachnospiraceae incertae sedis</taxon>
        <taxon>Candidatus Scybalocola (ex Gilroy et al. 2021)</taxon>
    </lineage>
</organism>
<dbReference type="Pfam" id="PF02311">
    <property type="entry name" value="AraC_binding"/>
    <property type="match status" value="1"/>
</dbReference>
<gene>
    <name evidence="5" type="ORF">IAB46_09870</name>
</gene>
<evidence type="ECO:0000256" key="1">
    <source>
        <dbReference type="ARBA" id="ARBA00023015"/>
    </source>
</evidence>
<evidence type="ECO:0000259" key="4">
    <source>
        <dbReference type="PROSITE" id="PS01124"/>
    </source>
</evidence>
<comment type="caution">
    <text evidence="5">The sequence shown here is derived from an EMBL/GenBank/DDBJ whole genome shotgun (WGS) entry which is preliminary data.</text>
</comment>
<protein>
    <submittedName>
        <fullName evidence="5">AraC family transcriptional regulator</fullName>
    </submittedName>
</protein>
<sequence length="291" mass="34382">MKQPDSTKFLYRQYMISQSYELYYYKDYPVRGVEPHEHGFYELYFFLEGSVEMTIGGKCFRVHPGDIVLIPPGIRHFPSFIDPKTPYRRFVLWIHKDYYEKCFAHEQALAYLFERDPKGQTPVLTVDPVIFNDLQNKLFQMIREKNEERFGKALSLSLMLQSVLLSISRSVYEKENGDCAGPVTLRARICTYVEEHLREPLTLEDIAGFFAMNKYYISHIFKESMGISLHQYIIQRRIEACKNALLTQKSLEEIAELFGFANYSSFFRLFKKTYGMSPKEYREEMEKELGK</sequence>
<dbReference type="InterPro" id="IPR003313">
    <property type="entry name" value="AraC-bd"/>
</dbReference>
<keyword evidence="2" id="KW-0238">DNA-binding</keyword>
<evidence type="ECO:0000313" key="5">
    <source>
        <dbReference type="EMBL" id="HIS47835.1"/>
    </source>
</evidence>
<keyword evidence="3" id="KW-0804">Transcription</keyword>
<dbReference type="InterPro" id="IPR009057">
    <property type="entry name" value="Homeodomain-like_sf"/>
</dbReference>
<dbReference type="Proteomes" id="UP000823927">
    <property type="component" value="Unassembled WGS sequence"/>
</dbReference>
<dbReference type="SUPFAM" id="SSF46689">
    <property type="entry name" value="Homeodomain-like"/>
    <property type="match status" value="2"/>
</dbReference>
<dbReference type="SUPFAM" id="SSF51215">
    <property type="entry name" value="Regulatory protein AraC"/>
    <property type="match status" value="1"/>
</dbReference>
<reference evidence="5" key="1">
    <citation type="submission" date="2020-10" db="EMBL/GenBank/DDBJ databases">
        <authorList>
            <person name="Gilroy R."/>
        </authorList>
    </citation>
    <scope>NUCLEOTIDE SEQUENCE</scope>
    <source>
        <strain evidence="5">CHK178-757</strain>
    </source>
</reference>
<name>A0A9D1JRY6_9FIRM</name>
<dbReference type="EMBL" id="DVIT01000035">
    <property type="protein sequence ID" value="HIS47835.1"/>
    <property type="molecule type" value="Genomic_DNA"/>
</dbReference>
<dbReference type="Gene3D" id="2.60.120.10">
    <property type="entry name" value="Jelly Rolls"/>
    <property type="match status" value="1"/>
</dbReference>
<proteinExistence type="predicted"/>
<dbReference type="Gene3D" id="1.10.10.60">
    <property type="entry name" value="Homeodomain-like"/>
    <property type="match status" value="2"/>
</dbReference>
<dbReference type="InterPro" id="IPR020449">
    <property type="entry name" value="Tscrpt_reg_AraC-type_HTH"/>
</dbReference>
<evidence type="ECO:0000256" key="2">
    <source>
        <dbReference type="ARBA" id="ARBA00023125"/>
    </source>
</evidence>
<dbReference type="PROSITE" id="PS01124">
    <property type="entry name" value="HTH_ARAC_FAMILY_2"/>
    <property type="match status" value="1"/>
</dbReference>